<dbReference type="AlphaFoldDB" id="A0A0J7MWT6"/>
<dbReference type="EMBL" id="LBMM01015133">
    <property type="protein sequence ID" value="KMQ84915.1"/>
    <property type="molecule type" value="Genomic_DNA"/>
</dbReference>
<dbReference type="Proteomes" id="UP000036403">
    <property type="component" value="Unassembled WGS sequence"/>
</dbReference>
<dbReference type="Gene3D" id="3.30.70.270">
    <property type="match status" value="1"/>
</dbReference>
<name>A0A0J7MWT6_LASNI</name>
<dbReference type="InterPro" id="IPR043502">
    <property type="entry name" value="DNA/RNA_pol_sf"/>
</dbReference>
<protein>
    <submittedName>
        <fullName evidence="2">Uncharacterized protein</fullName>
    </submittedName>
</protein>
<dbReference type="CDD" id="cd01644">
    <property type="entry name" value="RT_pepA17"/>
    <property type="match status" value="1"/>
</dbReference>
<dbReference type="SUPFAM" id="SSF56672">
    <property type="entry name" value="DNA/RNA polymerases"/>
    <property type="match status" value="1"/>
</dbReference>
<organism evidence="2 3">
    <name type="scientific">Lasius niger</name>
    <name type="common">Black garden ant</name>
    <dbReference type="NCBI Taxonomy" id="67767"/>
    <lineage>
        <taxon>Eukaryota</taxon>
        <taxon>Metazoa</taxon>
        <taxon>Ecdysozoa</taxon>
        <taxon>Arthropoda</taxon>
        <taxon>Hexapoda</taxon>
        <taxon>Insecta</taxon>
        <taxon>Pterygota</taxon>
        <taxon>Neoptera</taxon>
        <taxon>Endopterygota</taxon>
        <taxon>Hymenoptera</taxon>
        <taxon>Apocrita</taxon>
        <taxon>Aculeata</taxon>
        <taxon>Formicoidea</taxon>
        <taxon>Formicidae</taxon>
        <taxon>Formicinae</taxon>
        <taxon>Lasius</taxon>
        <taxon>Lasius</taxon>
    </lineage>
</organism>
<dbReference type="GO" id="GO:0071897">
    <property type="term" value="P:DNA biosynthetic process"/>
    <property type="evidence" value="ECO:0007669"/>
    <property type="project" value="UniProtKB-ARBA"/>
</dbReference>
<dbReference type="InterPro" id="IPR005312">
    <property type="entry name" value="DUF1759"/>
</dbReference>
<evidence type="ECO:0000313" key="2">
    <source>
        <dbReference type="EMBL" id="KMQ84915.1"/>
    </source>
</evidence>
<gene>
    <name evidence="2" type="ORF">RF55_16893</name>
</gene>
<proteinExistence type="predicted"/>
<dbReference type="PANTHER" id="PTHR47331">
    <property type="entry name" value="PHD-TYPE DOMAIN-CONTAINING PROTEIN"/>
    <property type="match status" value="1"/>
</dbReference>
<dbReference type="Pfam" id="PF05380">
    <property type="entry name" value="Peptidase_A17"/>
    <property type="match status" value="1"/>
</dbReference>
<comment type="caution">
    <text evidence="2">The sequence shown here is derived from an EMBL/GenBank/DDBJ whole genome shotgun (WGS) entry which is preliminary data.</text>
</comment>
<evidence type="ECO:0000313" key="3">
    <source>
        <dbReference type="Proteomes" id="UP000036403"/>
    </source>
</evidence>
<evidence type="ECO:0000256" key="1">
    <source>
        <dbReference type="SAM" id="MobiDB-lite"/>
    </source>
</evidence>
<dbReference type="OrthoDB" id="7553204at2759"/>
<dbReference type="PaxDb" id="67767-A0A0J7MWT6"/>
<dbReference type="STRING" id="67767.A0A0J7MWT6"/>
<dbReference type="PANTHER" id="PTHR47331:SF4">
    <property type="entry name" value="PEPTIDASE S1 DOMAIN-CONTAINING PROTEIN"/>
    <property type="match status" value="1"/>
</dbReference>
<sequence length="943" mass="109227">MSELRKLKATRAQLKGQVTRIHNFLNAGQGVTCEQALVRMEILQKIWISFNDNQTQLETMRAKEDEQLERITQEEEGERIVFEEGYYKAMDSARSIIAAAQIPKQVSKDDKKDKPKEQIGNIDIKLPTLKLPNFAGEYDQWMLFKDAFLSLIHENRKLSPVQKFQYLRSTLKDEALQVIGGLNTSSENYEVAWDLLKSHYENKKLIINSHVSRLLEFPTVTKDKHVTLKQFIMHIRTHSKALQGLGQPVDQWDTVLIFMARNKLDYHSQREWEEEVGQHGPEHMPTMEEFLKFLKERCRTLEMLDSCRGKSETTVKGNIKKSDKRVMLASTQQAPPKNSEDKEDEEKSVSMHCSRRKECIQDIKESCVNEETTSQVILSTAQIYVRDVQGRRQTCRALLDPGSQSHFITEELTERLQLPCKREPFTINGITQGTAEVEKSAKLCIESQHSGFKADLDCLVLPHITERLPQIKINKKLFNIPEDHKLADPAFDRPGKIDMLIGAGLFWNLLCVGQIKTARGRPTWQKTQLGWIIGGELIDSKIRPTTTSFLVTNQVLSKQIERFWTQEEIQEPRRFSIQENYCEEYFKKSTSRNTTGRFIVRLPRNEAITIGESRQQALSRFHALERRFKRQPALKEEYVQFMEEYEKQGHMSRLLQDAKIDVTLSYFLPHQAILRPDHITTKLRVVFDASARTDNDKSLNDILYPGPNLQSELLHILIRFRMHEYVITGDIAQMFRQILVDERDRHWQLIFWRKDEEAPLEIFTLNTVTYGTTCASFLAMRCLKQLAKEEGDQFPLAKQVLLSDFYMDDVLTGTDTIEETIKLQRELTTLLAKGHFILRKWRANDKRIISHLLEENKAEDSLVLNKESLLKTLGVLWNHQEDLLQYNMKNTSDSKVTKRVILSAIAQIFDPLGLIGPILVVAKIIMQQLWSLIANSVTHVTLH</sequence>
<feature type="region of interest" description="Disordered" evidence="1">
    <location>
        <begin position="325"/>
        <end position="349"/>
    </location>
</feature>
<dbReference type="Pfam" id="PF03564">
    <property type="entry name" value="DUF1759"/>
    <property type="match status" value="1"/>
</dbReference>
<dbReference type="InterPro" id="IPR043128">
    <property type="entry name" value="Rev_trsase/Diguanyl_cyclase"/>
</dbReference>
<dbReference type="InterPro" id="IPR008042">
    <property type="entry name" value="Retrotrans_Pao"/>
</dbReference>
<dbReference type="Gene3D" id="3.10.10.10">
    <property type="entry name" value="HIV Type 1 Reverse Transcriptase, subunit A, domain 1"/>
    <property type="match status" value="1"/>
</dbReference>
<reference evidence="2 3" key="1">
    <citation type="submission" date="2015-04" db="EMBL/GenBank/DDBJ databases">
        <title>Lasius niger genome sequencing.</title>
        <authorList>
            <person name="Konorov E.A."/>
            <person name="Nikitin M.A."/>
            <person name="Kirill M.V."/>
            <person name="Chang P."/>
        </authorList>
    </citation>
    <scope>NUCLEOTIDE SEQUENCE [LARGE SCALE GENOMIC DNA]</scope>
    <source>
        <tissue evidence="2">Whole</tissue>
    </source>
</reference>
<accession>A0A0J7MWT6</accession>
<keyword evidence="3" id="KW-1185">Reference proteome</keyword>